<dbReference type="OrthoDB" id="1747743at2759"/>
<proteinExistence type="predicted"/>
<organism evidence="1 2">
    <name type="scientific">Mucuna pruriens</name>
    <name type="common">Velvet bean</name>
    <name type="synonym">Dolichos pruriens</name>
    <dbReference type="NCBI Taxonomy" id="157652"/>
    <lineage>
        <taxon>Eukaryota</taxon>
        <taxon>Viridiplantae</taxon>
        <taxon>Streptophyta</taxon>
        <taxon>Embryophyta</taxon>
        <taxon>Tracheophyta</taxon>
        <taxon>Spermatophyta</taxon>
        <taxon>Magnoliopsida</taxon>
        <taxon>eudicotyledons</taxon>
        <taxon>Gunneridae</taxon>
        <taxon>Pentapetalae</taxon>
        <taxon>rosids</taxon>
        <taxon>fabids</taxon>
        <taxon>Fabales</taxon>
        <taxon>Fabaceae</taxon>
        <taxon>Papilionoideae</taxon>
        <taxon>50 kb inversion clade</taxon>
        <taxon>NPAAA clade</taxon>
        <taxon>indigoferoid/millettioid clade</taxon>
        <taxon>Phaseoleae</taxon>
        <taxon>Mucuna</taxon>
    </lineage>
</organism>
<dbReference type="EMBL" id="QJKJ01001675">
    <property type="protein sequence ID" value="RDY06509.1"/>
    <property type="molecule type" value="Genomic_DNA"/>
</dbReference>
<name>A0A371HUN9_MUCPR</name>
<reference evidence="1" key="1">
    <citation type="submission" date="2018-05" db="EMBL/GenBank/DDBJ databases">
        <title>Draft genome of Mucuna pruriens seed.</title>
        <authorList>
            <person name="Nnadi N.E."/>
            <person name="Vos R."/>
            <person name="Hasami M.H."/>
            <person name="Devisetty U.K."/>
            <person name="Aguiy J.C."/>
        </authorList>
    </citation>
    <scope>NUCLEOTIDE SEQUENCE [LARGE SCALE GENOMIC DNA]</scope>
    <source>
        <strain evidence="1">JCA_2017</strain>
    </source>
</reference>
<accession>A0A371HUN9</accession>
<evidence type="ECO:0000313" key="2">
    <source>
        <dbReference type="Proteomes" id="UP000257109"/>
    </source>
</evidence>
<dbReference type="AlphaFoldDB" id="A0A371HUN9"/>
<keyword evidence="2" id="KW-1185">Reference proteome</keyword>
<dbReference type="PANTHER" id="PTHR35046">
    <property type="entry name" value="ZINC KNUCKLE (CCHC-TYPE) FAMILY PROTEIN"/>
    <property type="match status" value="1"/>
</dbReference>
<gene>
    <name evidence="1" type="ORF">CR513_09503</name>
</gene>
<feature type="non-terminal residue" evidence="1">
    <location>
        <position position="1"/>
    </location>
</feature>
<protein>
    <submittedName>
        <fullName evidence="1">Uncharacterized protein</fullName>
    </submittedName>
</protein>
<evidence type="ECO:0000313" key="1">
    <source>
        <dbReference type="EMBL" id="RDY06509.1"/>
    </source>
</evidence>
<sequence>MIAHIERVFSTHIVMLQCQRCMLEAGGKVRENWQVTKQVILAFVLGKYEDKVLCDVVPIEATHILLGRIWKYDWKVTHDEITNKFTFVHRG</sequence>
<dbReference type="PANTHER" id="PTHR35046:SF26">
    <property type="entry name" value="RNA-DIRECTED DNA POLYMERASE"/>
    <property type="match status" value="1"/>
</dbReference>
<comment type="caution">
    <text evidence="1">The sequence shown here is derived from an EMBL/GenBank/DDBJ whole genome shotgun (WGS) entry which is preliminary data.</text>
</comment>
<dbReference type="Proteomes" id="UP000257109">
    <property type="component" value="Unassembled WGS sequence"/>
</dbReference>